<dbReference type="AlphaFoldDB" id="F4X401"/>
<accession>F4X401</accession>
<dbReference type="EMBL" id="GL888624">
    <property type="protein sequence ID" value="EGI58793.1"/>
    <property type="molecule type" value="Genomic_DNA"/>
</dbReference>
<evidence type="ECO:0000313" key="2">
    <source>
        <dbReference type="EMBL" id="EGI58793.1"/>
    </source>
</evidence>
<dbReference type="Proteomes" id="UP000007755">
    <property type="component" value="Unassembled WGS sequence"/>
</dbReference>
<name>F4X401_ACREC</name>
<dbReference type="InParanoid" id="F4X401"/>
<gene>
    <name evidence="2" type="ORF">G5I_12904</name>
</gene>
<evidence type="ECO:0000256" key="1">
    <source>
        <dbReference type="SAM" id="MobiDB-lite"/>
    </source>
</evidence>
<organism evidence="3">
    <name type="scientific">Acromyrmex echinatior</name>
    <name type="common">Panamanian leafcutter ant</name>
    <name type="synonym">Acromyrmex octospinosus echinatior</name>
    <dbReference type="NCBI Taxonomy" id="103372"/>
    <lineage>
        <taxon>Eukaryota</taxon>
        <taxon>Metazoa</taxon>
        <taxon>Ecdysozoa</taxon>
        <taxon>Arthropoda</taxon>
        <taxon>Hexapoda</taxon>
        <taxon>Insecta</taxon>
        <taxon>Pterygota</taxon>
        <taxon>Neoptera</taxon>
        <taxon>Endopterygota</taxon>
        <taxon>Hymenoptera</taxon>
        <taxon>Apocrita</taxon>
        <taxon>Aculeata</taxon>
        <taxon>Formicoidea</taxon>
        <taxon>Formicidae</taxon>
        <taxon>Myrmicinae</taxon>
        <taxon>Acromyrmex</taxon>
    </lineage>
</organism>
<protein>
    <submittedName>
        <fullName evidence="2">Uncharacterized protein</fullName>
    </submittedName>
</protein>
<evidence type="ECO:0000313" key="3">
    <source>
        <dbReference type="Proteomes" id="UP000007755"/>
    </source>
</evidence>
<proteinExistence type="predicted"/>
<feature type="compositionally biased region" description="Basic and acidic residues" evidence="1">
    <location>
        <begin position="106"/>
        <end position="138"/>
    </location>
</feature>
<sequence>MTRGAAATRCERDATADVTKRWAFKEYGTAYLRLIRACLLPSAFNVCHRLTTRIDTPARKVTRIHSYHVEDEEREGRTSVRKSHQRQQSRISERSSVAKPVPNHAQTKDEGIDRQEEERLEEGAVKPESRARAAEGGRRSKTATSDCSVVADRPMLPRAAAINCSPPGNCPRTYLASGSDPRRKLFQYSGDDLPSWVSDHCNITDPQYQVSRFRNRFSVVANGDRVDRNPGR</sequence>
<reference evidence="2" key="1">
    <citation type="submission" date="2011-02" db="EMBL/GenBank/DDBJ databases">
        <title>The genome of the leaf-cutting ant Acromyrmex echinatior suggests key adaptations to social evolution and fungus farming.</title>
        <authorList>
            <person name="Nygaard S."/>
            <person name="Zhang G."/>
        </authorList>
    </citation>
    <scope>NUCLEOTIDE SEQUENCE</scope>
</reference>
<feature type="region of interest" description="Disordered" evidence="1">
    <location>
        <begin position="70"/>
        <end position="146"/>
    </location>
</feature>
<keyword evidence="3" id="KW-1185">Reference proteome</keyword>